<feature type="signal peptide" evidence="1">
    <location>
        <begin position="1"/>
        <end position="22"/>
    </location>
</feature>
<organism evidence="2 3">
    <name type="scientific">Ramlibacter aquaticus</name>
    <dbReference type="NCBI Taxonomy" id="2780094"/>
    <lineage>
        <taxon>Bacteria</taxon>
        <taxon>Pseudomonadati</taxon>
        <taxon>Pseudomonadota</taxon>
        <taxon>Betaproteobacteria</taxon>
        <taxon>Burkholderiales</taxon>
        <taxon>Comamonadaceae</taxon>
        <taxon>Ramlibacter</taxon>
    </lineage>
</organism>
<dbReference type="Pfam" id="PF00657">
    <property type="entry name" value="Lipase_GDSL"/>
    <property type="match status" value="1"/>
</dbReference>
<keyword evidence="1" id="KW-0732">Signal</keyword>
<reference evidence="2 3" key="1">
    <citation type="submission" date="2020-10" db="EMBL/GenBank/DDBJ databases">
        <title>Draft genome of Ramlibacter aquaticus LMG 30558.</title>
        <authorList>
            <person name="Props R."/>
        </authorList>
    </citation>
    <scope>NUCLEOTIDE SEQUENCE [LARGE SCALE GENOMIC DNA]</scope>
    <source>
        <strain evidence="2 3">LMG 30558</strain>
    </source>
</reference>
<proteinExistence type="predicted"/>
<dbReference type="InterPro" id="IPR036514">
    <property type="entry name" value="SGNH_hydro_sf"/>
</dbReference>
<dbReference type="GO" id="GO:0016787">
    <property type="term" value="F:hydrolase activity"/>
    <property type="evidence" value="ECO:0007669"/>
    <property type="project" value="UniProtKB-KW"/>
</dbReference>
<dbReference type="RefSeq" id="WP_193779329.1">
    <property type="nucleotide sequence ID" value="NZ_JADDOJ010000010.1"/>
</dbReference>
<dbReference type="InterPro" id="IPR001087">
    <property type="entry name" value="GDSL"/>
</dbReference>
<sequence>MSLDWIRRALMTLAAGATLALAGCGSGTIESQFHPTRLVAFGDAFTDAGQRTGARYSVNDGSINNWAVYVAAQYGLALNPSSAGGTNYAWGSARITQQPDAGGDATTPTVQQQVSSFLAASTPAPTDLLFLGAGTADLVAEIQKVLGGQQTSDQMLANVAQAAHDMAAQALRLKAAGATHVVLVPPYDMSKSSWATQTGQQALMAAATTKFTTTLLVDLVNEGQDMLYVDTAFIVNLLYGSPGSYGIVDVNNPVCTSVDAGQGIGTGAGQINSSLCSVATLAAATPATFLFADRVYLTPVGNQQLGNYVYSRVISRW</sequence>
<evidence type="ECO:0000313" key="2">
    <source>
        <dbReference type="EMBL" id="MBE7939784.1"/>
    </source>
</evidence>
<dbReference type="PROSITE" id="PS51257">
    <property type="entry name" value="PROKAR_LIPOPROTEIN"/>
    <property type="match status" value="1"/>
</dbReference>
<dbReference type="SUPFAM" id="SSF52266">
    <property type="entry name" value="SGNH hydrolase"/>
    <property type="match status" value="1"/>
</dbReference>
<keyword evidence="3" id="KW-1185">Reference proteome</keyword>
<gene>
    <name evidence="2" type="ORF">IM725_04245</name>
</gene>
<dbReference type="Gene3D" id="3.40.50.1110">
    <property type="entry name" value="SGNH hydrolase"/>
    <property type="match status" value="1"/>
</dbReference>
<comment type="caution">
    <text evidence="2">The sequence shown here is derived from an EMBL/GenBank/DDBJ whole genome shotgun (WGS) entry which is preliminary data.</text>
</comment>
<evidence type="ECO:0000313" key="3">
    <source>
        <dbReference type="Proteomes" id="UP000715965"/>
    </source>
</evidence>
<dbReference type="Proteomes" id="UP000715965">
    <property type="component" value="Unassembled WGS sequence"/>
</dbReference>
<feature type="chain" id="PRO_5045559452" evidence="1">
    <location>
        <begin position="23"/>
        <end position="317"/>
    </location>
</feature>
<evidence type="ECO:0000256" key="1">
    <source>
        <dbReference type="SAM" id="SignalP"/>
    </source>
</evidence>
<name>A0ABR9SD38_9BURK</name>
<accession>A0ABR9SD38</accession>
<dbReference type="EMBL" id="JADDOJ010000010">
    <property type="protein sequence ID" value="MBE7939784.1"/>
    <property type="molecule type" value="Genomic_DNA"/>
</dbReference>
<keyword evidence="2" id="KW-0378">Hydrolase</keyword>
<protein>
    <submittedName>
        <fullName evidence="2">SGNH/GDSL hydrolase family protein</fullName>
    </submittedName>
</protein>